<feature type="transmembrane region" description="Helical" evidence="7">
    <location>
        <begin position="93"/>
        <end position="118"/>
    </location>
</feature>
<evidence type="ECO:0000313" key="9">
    <source>
        <dbReference type="EMBL" id="KAL2041850.1"/>
    </source>
</evidence>
<dbReference type="Pfam" id="PF20684">
    <property type="entry name" value="Fung_rhodopsin"/>
    <property type="match status" value="1"/>
</dbReference>
<evidence type="ECO:0000256" key="7">
    <source>
        <dbReference type="SAM" id="Phobius"/>
    </source>
</evidence>
<comment type="subcellular location">
    <subcellularLocation>
        <location evidence="1">Membrane</location>
        <topology evidence="1">Multi-pass membrane protein</topology>
    </subcellularLocation>
</comment>
<feature type="transmembrane region" description="Helical" evidence="7">
    <location>
        <begin position="12"/>
        <end position="35"/>
    </location>
</feature>
<reference evidence="9 10" key="1">
    <citation type="submission" date="2024-09" db="EMBL/GenBank/DDBJ databases">
        <title>Rethinking Asexuality: The Enigmatic Case of Functional Sexual Genes in Lepraria (Stereocaulaceae).</title>
        <authorList>
            <person name="Doellman M."/>
            <person name="Sun Y."/>
            <person name="Barcenas-Pena A."/>
            <person name="Lumbsch H.T."/>
            <person name="Grewe F."/>
        </authorList>
    </citation>
    <scope>NUCLEOTIDE SEQUENCE [LARGE SCALE GENOMIC DNA]</scope>
    <source>
        <strain evidence="9 10">Mercado 3170</strain>
    </source>
</reference>
<accession>A0ABR4A9R0</accession>
<feature type="transmembrane region" description="Helical" evidence="7">
    <location>
        <begin position="180"/>
        <end position="202"/>
    </location>
</feature>
<evidence type="ECO:0000256" key="2">
    <source>
        <dbReference type="ARBA" id="ARBA00022692"/>
    </source>
</evidence>
<evidence type="ECO:0000313" key="10">
    <source>
        <dbReference type="Proteomes" id="UP001590950"/>
    </source>
</evidence>
<keyword evidence="3 7" id="KW-1133">Transmembrane helix</keyword>
<comment type="caution">
    <text evidence="9">The sequence shown here is derived from an EMBL/GenBank/DDBJ whole genome shotgun (WGS) entry which is preliminary data.</text>
</comment>
<evidence type="ECO:0000256" key="3">
    <source>
        <dbReference type="ARBA" id="ARBA00022989"/>
    </source>
</evidence>
<protein>
    <recommendedName>
        <fullName evidence="8">Rhodopsin domain-containing protein</fullName>
    </recommendedName>
</protein>
<dbReference type="EMBL" id="JBEFKJ010000016">
    <property type="protein sequence ID" value="KAL2041850.1"/>
    <property type="molecule type" value="Genomic_DNA"/>
</dbReference>
<proteinExistence type="inferred from homology"/>
<dbReference type="PANTHER" id="PTHR33048">
    <property type="entry name" value="PTH11-LIKE INTEGRAL MEMBRANE PROTEIN (AFU_ORTHOLOGUE AFUA_5G11245)"/>
    <property type="match status" value="1"/>
</dbReference>
<feature type="domain" description="Rhodopsin" evidence="8">
    <location>
        <begin position="31"/>
        <end position="274"/>
    </location>
</feature>
<dbReference type="InterPro" id="IPR052337">
    <property type="entry name" value="SAT4-like"/>
</dbReference>
<evidence type="ECO:0000259" key="8">
    <source>
        <dbReference type="Pfam" id="PF20684"/>
    </source>
</evidence>
<feature type="transmembrane region" description="Helical" evidence="7">
    <location>
        <begin position="130"/>
        <end position="152"/>
    </location>
</feature>
<sequence length="403" mass="44598">MPPPDGDRNRGAQLLGPAVTFTVLATMFTIARVVSRTFVTRNFGLDDLFMVAAIIIAIITQVLAALAVMHGLGRHQHYLELTPDSLRGLSQALKWQFLVECLTCFTYVFIRISICLFLLRLFGNKKRLRWALYCLMAFVTATNLSSAAVFLAQCRPLRKVWDPSVSGTCVSTGTVVFAGYYNGAVSVVCDWTLAGLPIFCMWKVQVRPNVKIGICILMAMGFFSGVCALVRSILEISFAASDLTWDLISLDIASSLEQNIGIIAACLPTLKPLFGSSIRWSRSRTGTGNKFTNSLGLERQPDEDEFHLHKMPRNEIIPLPISVPNPTHAEITATKQRMGDQGCWISRMKSAEEASLESSNGRTSQMGGITKTTEIYCESSHDSWRGTGSVETRDHEGRVDRWT</sequence>
<keyword evidence="10" id="KW-1185">Reference proteome</keyword>
<comment type="similarity">
    <text evidence="5">Belongs to the SAT4 family.</text>
</comment>
<dbReference type="PANTHER" id="PTHR33048:SF146">
    <property type="entry name" value="INTEGRAL MEMBRANE PROTEIN"/>
    <property type="match status" value="1"/>
</dbReference>
<feature type="compositionally biased region" description="Basic and acidic residues" evidence="6">
    <location>
        <begin position="391"/>
        <end position="403"/>
    </location>
</feature>
<evidence type="ECO:0000256" key="1">
    <source>
        <dbReference type="ARBA" id="ARBA00004141"/>
    </source>
</evidence>
<feature type="transmembrane region" description="Helical" evidence="7">
    <location>
        <begin position="47"/>
        <end position="73"/>
    </location>
</feature>
<dbReference type="InterPro" id="IPR049326">
    <property type="entry name" value="Rhodopsin_dom_fungi"/>
</dbReference>
<name>A0ABR4A9R0_9LECA</name>
<feature type="transmembrane region" description="Helical" evidence="7">
    <location>
        <begin position="214"/>
        <end position="234"/>
    </location>
</feature>
<dbReference type="Proteomes" id="UP001590950">
    <property type="component" value="Unassembled WGS sequence"/>
</dbReference>
<evidence type="ECO:0000256" key="5">
    <source>
        <dbReference type="ARBA" id="ARBA00038359"/>
    </source>
</evidence>
<gene>
    <name evidence="9" type="ORF">N7G274_005635</name>
</gene>
<keyword evidence="2 7" id="KW-0812">Transmembrane</keyword>
<organism evidence="9 10">
    <name type="scientific">Stereocaulon virgatum</name>
    <dbReference type="NCBI Taxonomy" id="373712"/>
    <lineage>
        <taxon>Eukaryota</taxon>
        <taxon>Fungi</taxon>
        <taxon>Dikarya</taxon>
        <taxon>Ascomycota</taxon>
        <taxon>Pezizomycotina</taxon>
        <taxon>Lecanoromycetes</taxon>
        <taxon>OSLEUM clade</taxon>
        <taxon>Lecanoromycetidae</taxon>
        <taxon>Lecanorales</taxon>
        <taxon>Lecanorineae</taxon>
        <taxon>Stereocaulaceae</taxon>
        <taxon>Stereocaulon</taxon>
    </lineage>
</organism>
<keyword evidence="4 7" id="KW-0472">Membrane</keyword>
<feature type="region of interest" description="Disordered" evidence="6">
    <location>
        <begin position="381"/>
        <end position="403"/>
    </location>
</feature>
<evidence type="ECO:0000256" key="4">
    <source>
        <dbReference type="ARBA" id="ARBA00023136"/>
    </source>
</evidence>
<evidence type="ECO:0000256" key="6">
    <source>
        <dbReference type="SAM" id="MobiDB-lite"/>
    </source>
</evidence>